<dbReference type="InterPro" id="IPR036322">
    <property type="entry name" value="WD40_repeat_dom_sf"/>
</dbReference>
<dbReference type="PROSITE" id="PS00678">
    <property type="entry name" value="WD_REPEATS_1"/>
    <property type="match status" value="1"/>
</dbReference>
<dbReference type="InterPro" id="IPR020472">
    <property type="entry name" value="WD40_PAC1"/>
</dbReference>
<keyword evidence="9" id="KW-0418">Kinase</keyword>
<feature type="binding site" evidence="6">
    <location>
        <position position="91"/>
    </location>
    <ligand>
        <name>ATP</name>
        <dbReference type="ChEBI" id="CHEBI:30616"/>
    </ligand>
</feature>
<proteinExistence type="predicted"/>
<protein>
    <submittedName>
        <fullName evidence="9">Protein kinase</fullName>
    </submittedName>
</protein>
<dbReference type="EMBL" id="JAQNDO010000001">
    <property type="protein sequence ID" value="MDC0747901.1"/>
    <property type="molecule type" value="Genomic_DNA"/>
</dbReference>
<dbReference type="GO" id="GO:0016301">
    <property type="term" value="F:kinase activity"/>
    <property type="evidence" value="ECO:0007669"/>
    <property type="project" value="UniProtKB-KW"/>
</dbReference>
<feature type="region of interest" description="Disordered" evidence="7">
    <location>
        <begin position="1556"/>
        <end position="1586"/>
    </location>
</feature>
<feature type="repeat" description="WD" evidence="5">
    <location>
        <begin position="1400"/>
        <end position="1432"/>
    </location>
</feature>
<dbReference type="InterPro" id="IPR049052">
    <property type="entry name" value="nSTAND1"/>
</dbReference>
<feature type="repeat" description="WD" evidence="5">
    <location>
        <begin position="1097"/>
        <end position="1129"/>
    </location>
</feature>
<feature type="repeat" description="WD" evidence="5">
    <location>
        <begin position="1265"/>
        <end position="1296"/>
    </location>
</feature>
<dbReference type="InterPro" id="IPR008271">
    <property type="entry name" value="Ser/Thr_kinase_AS"/>
</dbReference>
<dbReference type="InterPro" id="IPR027417">
    <property type="entry name" value="P-loop_NTPase"/>
</dbReference>
<dbReference type="SUPFAM" id="SSF50978">
    <property type="entry name" value="WD40 repeat-like"/>
    <property type="match status" value="3"/>
</dbReference>
<evidence type="ECO:0000313" key="10">
    <source>
        <dbReference type="Proteomes" id="UP001221411"/>
    </source>
</evidence>
<dbReference type="Pfam" id="PF00400">
    <property type="entry name" value="WD40"/>
    <property type="match status" value="13"/>
</dbReference>
<dbReference type="PRINTS" id="PR00320">
    <property type="entry name" value="GPROTEINBRPT"/>
</dbReference>
<evidence type="ECO:0000256" key="1">
    <source>
        <dbReference type="ARBA" id="ARBA00022574"/>
    </source>
</evidence>
<dbReference type="CDD" id="cd00200">
    <property type="entry name" value="WD40"/>
    <property type="match status" value="2"/>
</dbReference>
<feature type="repeat" description="WD" evidence="5">
    <location>
        <begin position="930"/>
        <end position="962"/>
    </location>
</feature>
<name>A0ABT5F1M8_9BACT</name>
<feature type="repeat" description="WD" evidence="5">
    <location>
        <begin position="1055"/>
        <end position="1096"/>
    </location>
</feature>
<dbReference type="InterPro" id="IPR001680">
    <property type="entry name" value="WD40_rpt"/>
</dbReference>
<evidence type="ECO:0000256" key="7">
    <source>
        <dbReference type="SAM" id="MobiDB-lite"/>
    </source>
</evidence>
<evidence type="ECO:0000256" key="5">
    <source>
        <dbReference type="PROSITE-ProRule" id="PRU00221"/>
    </source>
</evidence>
<evidence type="ECO:0000313" key="9">
    <source>
        <dbReference type="EMBL" id="MDC0747901.1"/>
    </source>
</evidence>
<dbReference type="RefSeq" id="WP_271926617.1">
    <property type="nucleotide sequence ID" value="NZ_JAQNDO010000001.1"/>
</dbReference>
<dbReference type="PROSITE" id="PS00107">
    <property type="entry name" value="PROTEIN_KINASE_ATP"/>
    <property type="match status" value="1"/>
</dbReference>
<dbReference type="SUPFAM" id="SSF56112">
    <property type="entry name" value="Protein kinase-like (PK-like)"/>
    <property type="match status" value="1"/>
</dbReference>
<evidence type="ECO:0000256" key="3">
    <source>
        <dbReference type="ARBA" id="ARBA00022741"/>
    </source>
</evidence>
<dbReference type="PROSITE" id="PS50082">
    <property type="entry name" value="WD_REPEATS_2"/>
    <property type="match status" value="12"/>
</dbReference>
<reference evidence="9 10" key="1">
    <citation type="submission" date="2022-11" db="EMBL/GenBank/DDBJ databases">
        <title>Minimal conservation of predation-associated metabolite biosynthetic gene clusters underscores biosynthetic potential of Myxococcota including descriptions for ten novel species: Archangium lansinium sp. nov., Myxococcus landrumus sp. nov., Nannocystis bai.</title>
        <authorList>
            <person name="Ahearne A."/>
            <person name="Stevens C."/>
            <person name="Dowd S."/>
        </authorList>
    </citation>
    <scope>NUCLEOTIDE SEQUENCE [LARGE SCALE GENOMIC DNA]</scope>
    <source>
        <strain evidence="9 10">RJM3</strain>
    </source>
</reference>
<dbReference type="PROSITE" id="PS50294">
    <property type="entry name" value="WD_REPEATS_REGION"/>
    <property type="match status" value="11"/>
</dbReference>
<keyword evidence="9" id="KW-0808">Transferase</keyword>
<evidence type="ECO:0000256" key="2">
    <source>
        <dbReference type="ARBA" id="ARBA00022737"/>
    </source>
</evidence>
<dbReference type="Gene3D" id="2.130.10.10">
    <property type="entry name" value="YVTN repeat-like/Quinoprotein amine dehydrogenase"/>
    <property type="match status" value="5"/>
</dbReference>
<dbReference type="Pfam" id="PF20703">
    <property type="entry name" value="nSTAND1"/>
    <property type="match status" value="1"/>
</dbReference>
<feature type="repeat" description="WD" evidence="5">
    <location>
        <begin position="1442"/>
        <end position="1473"/>
    </location>
</feature>
<dbReference type="SMART" id="SM00320">
    <property type="entry name" value="WD40"/>
    <property type="match status" value="15"/>
</dbReference>
<evidence type="ECO:0000256" key="4">
    <source>
        <dbReference type="ARBA" id="ARBA00022840"/>
    </source>
</evidence>
<dbReference type="PROSITE" id="PS50011">
    <property type="entry name" value="PROTEIN_KINASE_DOM"/>
    <property type="match status" value="1"/>
</dbReference>
<sequence>MKSPDERGRGAHPAPGASVTADFARHERTGRSSQVASSSPTSRERGAPPEASLPFDGFLKHYEIIRKLGEGGMGIVLLARDIKLGRLVAIKLLQDSGHATTRLLAEARATARCKHENIVVIHDVDETDGHPYMVLEYLEGRTLREVLSSGARGSSRVLPRGLALDIVMSVLRALVAAHERDVVHRDLKPENIMILDAGGVKVLDFGLARPGDGLYTSDGGTLAYMAPEQWLGEKVDARADIWAVGVILYELLAGAHPLEPITMERLESVADLSALMPKLRDVLPELSALSDVVERCLRKRKEERFASADELLAALTSLREGGKPLALASGELPFAGLSTFQEADAGRFFGRERDIAALVGRLRRQRLVTVVGPSGAGKSSFLRAGVIPALKHSGENWDVLVLRPGRAPMSALGEALAEVLTEGKTDDPVAMGDLRAEPGLLGARLRAHCRAQGPESRALVFVDQFEELYTLVSDPGERSAFLQCLLGVADDASSPLRVIVALRSDFLDRVAEDSHFLAEAIQGLLLLPPMGREALREALVRPVEASGHRFEDEAMITDILDELSRAKTPLPLLQFSAAEVWEARDRDAKTLTRASYERLGGVVGSLSTHADAVFAALSLPSQRLCQAIFLRLVTPERTRAIVSMPELASLAEDPAAVEALVQHLCGARLLLLEVGGLPGTVTVELVHESLIERWPRLARWLDESTADAQFMARLRAAASQWQAGGEASGLLWRDRAAEEARAWYERRRGNPEAERGMPLGRAEERYLLAVIDLQEQARRRRQRSIAGAFVVLGTVSVLVFVLAMRAQAQARRADAEAARVTEQNGELALQALRGRNATRMLATRRRMDDPTLVLALAREVEPEDIPKEWAEIVSGALSSGVARNEIAGLHGGLPVYAAAISPDGARIVTASQDQTASILAVGDFQRLATLRGHDAHVWFAAWSPDGARIVTASGDKTARIWSADGSGEPLVLRGHEDEVNSALMSPDGQRVVTASMDGTARVFRAADGRQIAVLEHQANVTSARFSPDGKSIVTTSVDGLARVWSADDKGAPLVLRGHTDEVVAATWSPDGARIATTSKDATVRVWDAFEGAERLTLRGHEDKVMSVAWSRDGKRIASASKDKTARIWNADGAGQPIVLRGHKHWVYTADFSPDGRSLLTASLDRTLRFWNLDEVVAPRLLEGHTEVINAITWSPDGARLVTASGDGTARVWRADGEGSPVVLRGHTRDIVSARWSPDGARLVTASRDGTARVWRLDDPSSPVVLDGHRAGVWSVDWSDSGDRILTASMDGGLRVWASDGYVLQAETKAPIESECVVQAWFEPAGTRVLVSYETGDIYLWNAGEAGEAGELVGLAGHTGRFVPSFTGARWSPDGSRILSTFADCAARVWDVRGAAAPVTLQGHESKFTFAAWSPDGARILTTSLDGTARVWSADGSGQPGVLHGHRERVVSAWMSPDGTRVATASADTTVRIFRADGSGQPFVLGGSPFVVGSAEWSADGKYIAQCSDEKVARVWRDVEPFTGPEDARLWRATSYCIPVPIRRELLQITEAEAQRDQQACERRVAEARAAERNPGPTPPRDRVVRP</sequence>
<comment type="caution">
    <text evidence="9">The sequence shown here is derived from an EMBL/GenBank/DDBJ whole genome shotgun (WGS) entry which is preliminary data.</text>
</comment>
<dbReference type="PANTHER" id="PTHR19846:SF0">
    <property type="entry name" value="PRE-MRNA PROCESSING FACTOR 4"/>
    <property type="match status" value="1"/>
</dbReference>
<dbReference type="InterPro" id="IPR017441">
    <property type="entry name" value="Protein_kinase_ATP_BS"/>
</dbReference>
<feature type="repeat" description="WD" evidence="5">
    <location>
        <begin position="1013"/>
        <end position="1045"/>
    </location>
</feature>
<keyword evidence="10" id="KW-1185">Reference proteome</keyword>
<dbReference type="Pfam" id="PF00069">
    <property type="entry name" value="Pkinase"/>
    <property type="match status" value="1"/>
</dbReference>
<evidence type="ECO:0000256" key="6">
    <source>
        <dbReference type="PROSITE-ProRule" id="PRU10141"/>
    </source>
</evidence>
<dbReference type="InterPro" id="IPR000719">
    <property type="entry name" value="Prot_kinase_dom"/>
</dbReference>
<feature type="region of interest" description="Disordered" evidence="7">
    <location>
        <begin position="1"/>
        <end position="52"/>
    </location>
</feature>
<feature type="repeat" description="WD" evidence="5">
    <location>
        <begin position="1370"/>
        <end position="1399"/>
    </location>
</feature>
<evidence type="ECO:0000259" key="8">
    <source>
        <dbReference type="PROSITE" id="PS50011"/>
    </source>
</evidence>
<feature type="domain" description="Protein kinase" evidence="8">
    <location>
        <begin position="62"/>
        <end position="318"/>
    </location>
</feature>
<feature type="repeat" description="WD" evidence="5">
    <location>
        <begin position="1181"/>
        <end position="1212"/>
    </location>
</feature>
<gene>
    <name evidence="9" type="ORF">POL67_41610</name>
</gene>
<keyword evidence="3 6" id="KW-0547">Nucleotide-binding</keyword>
<accession>A0ABT5F1M8</accession>
<keyword evidence="4 6" id="KW-0067">ATP-binding</keyword>
<keyword evidence="1 5" id="KW-0853">WD repeat</keyword>
<dbReference type="SUPFAM" id="SSF52540">
    <property type="entry name" value="P-loop containing nucleoside triphosphate hydrolases"/>
    <property type="match status" value="1"/>
</dbReference>
<feature type="repeat" description="WD" evidence="5">
    <location>
        <begin position="1223"/>
        <end position="1264"/>
    </location>
</feature>
<dbReference type="InterPro" id="IPR015943">
    <property type="entry name" value="WD40/YVTN_repeat-like_dom_sf"/>
</dbReference>
<dbReference type="SMART" id="SM00220">
    <property type="entry name" value="S_TKc"/>
    <property type="match status" value="1"/>
</dbReference>
<dbReference type="Gene3D" id="1.10.510.10">
    <property type="entry name" value="Transferase(Phosphotransferase) domain 1"/>
    <property type="match status" value="1"/>
</dbReference>
<dbReference type="PANTHER" id="PTHR19846">
    <property type="entry name" value="WD40 REPEAT PROTEIN"/>
    <property type="match status" value="1"/>
</dbReference>
<feature type="compositionally biased region" description="Polar residues" evidence="7">
    <location>
        <begin position="31"/>
        <end position="41"/>
    </location>
</feature>
<dbReference type="Proteomes" id="UP001221411">
    <property type="component" value="Unassembled WGS sequence"/>
</dbReference>
<feature type="repeat" description="WD" evidence="5">
    <location>
        <begin position="972"/>
        <end position="1013"/>
    </location>
</feature>
<dbReference type="PROSITE" id="PS00108">
    <property type="entry name" value="PROTEIN_KINASE_ST"/>
    <property type="match status" value="1"/>
</dbReference>
<organism evidence="9 10">
    <name type="scientific">Polyangium mundeleinium</name>
    <dbReference type="NCBI Taxonomy" id="2995306"/>
    <lineage>
        <taxon>Bacteria</taxon>
        <taxon>Pseudomonadati</taxon>
        <taxon>Myxococcota</taxon>
        <taxon>Polyangia</taxon>
        <taxon>Polyangiales</taxon>
        <taxon>Polyangiaceae</taxon>
        <taxon>Polyangium</taxon>
    </lineage>
</organism>
<dbReference type="InterPro" id="IPR019775">
    <property type="entry name" value="WD40_repeat_CS"/>
</dbReference>
<dbReference type="InterPro" id="IPR011009">
    <property type="entry name" value="Kinase-like_dom_sf"/>
</dbReference>
<keyword evidence="2" id="KW-0677">Repeat</keyword>
<feature type="repeat" description="WD" evidence="5">
    <location>
        <begin position="1139"/>
        <end position="1173"/>
    </location>
</feature>
<dbReference type="CDD" id="cd14014">
    <property type="entry name" value="STKc_PknB_like"/>
    <property type="match status" value="1"/>
</dbReference>
<dbReference type="Gene3D" id="3.40.50.300">
    <property type="entry name" value="P-loop containing nucleotide triphosphate hydrolases"/>
    <property type="match status" value="1"/>
</dbReference>
<feature type="compositionally biased region" description="Basic and acidic residues" evidence="7">
    <location>
        <begin position="1556"/>
        <end position="1571"/>
    </location>
</feature>